<protein>
    <submittedName>
        <fullName evidence="1">Uncharacterized protein</fullName>
    </submittedName>
</protein>
<dbReference type="EMBL" id="CM037618">
    <property type="protein sequence ID" value="KAH8000951.1"/>
    <property type="molecule type" value="Genomic_DNA"/>
</dbReference>
<gene>
    <name evidence="1" type="ORF">K3G42_030120</name>
</gene>
<dbReference type="Proteomes" id="UP000827872">
    <property type="component" value="Linkage Group LG05"/>
</dbReference>
<comment type="caution">
    <text evidence="1">The sequence shown here is derived from an EMBL/GenBank/DDBJ whole genome shotgun (WGS) entry which is preliminary data.</text>
</comment>
<organism evidence="1 2">
    <name type="scientific">Sphaerodactylus townsendi</name>
    <dbReference type="NCBI Taxonomy" id="933632"/>
    <lineage>
        <taxon>Eukaryota</taxon>
        <taxon>Metazoa</taxon>
        <taxon>Chordata</taxon>
        <taxon>Craniata</taxon>
        <taxon>Vertebrata</taxon>
        <taxon>Euteleostomi</taxon>
        <taxon>Lepidosauria</taxon>
        <taxon>Squamata</taxon>
        <taxon>Bifurcata</taxon>
        <taxon>Gekkota</taxon>
        <taxon>Sphaerodactylidae</taxon>
        <taxon>Sphaerodactylus</taxon>
    </lineage>
</organism>
<proteinExistence type="predicted"/>
<sequence length="110" mass="12307">MMSPEKHPKKDDPKRHLCTLSQGKMEPDPNNVTYADLNFDKPPQKSPRQEADISQKSEYTSVQTAPLATPDDNVTYADLDMVHLSKAPKRPAPKPEEASSEYASVQVQNK</sequence>
<reference evidence="1" key="1">
    <citation type="submission" date="2021-08" db="EMBL/GenBank/DDBJ databases">
        <title>The first chromosome-level gecko genome reveals the dynamic sex chromosomes of Neotropical dwarf geckos (Sphaerodactylidae: Sphaerodactylus).</title>
        <authorList>
            <person name="Pinto B.J."/>
            <person name="Keating S.E."/>
            <person name="Gamble T."/>
        </authorList>
    </citation>
    <scope>NUCLEOTIDE SEQUENCE</scope>
    <source>
        <strain evidence="1">TG3544</strain>
    </source>
</reference>
<evidence type="ECO:0000313" key="2">
    <source>
        <dbReference type="Proteomes" id="UP000827872"/>
    </source>
</evidence>
<keyword evidence="2" id="KW-1185">Reference proteome</keyword>
<evidence type="ECO:0000313" key="1">
    <source>
        <dbReference type="EMBL" id="KAH8000951.1"/>
    </source>
</evidence>
<accession>A0ACB8F6R4</accession>
<name>A0ACB8F6R4_9SAUR</name>